<dbReference type="PRINTS" id="PR00412">
    <property type="entry name" value="EPOXHYDRLASE"/>
</dbReference>
<dbReference type="GO" id="GO:0003824">
    <property type="term" value="F:catalytic activity"/>
    <property type="evidence" value="ECO:0007669"/>
    <property type="project" value="InterPro"/>
</dbReference>
<reference evidence="2 3" key="1">
    <citation type="submission" date="2016-11" db="EMBL/GenBank/DDBJ databases">
        <authorList>
            <person name="Jaros S."/>
            <person name="Januszkiewicz K."/>
            <person name="Wedrychowicz H."/>
        </authorList>
    </citation>
    <scope>NUCLEOTIDE SEQUENCE [LARGE SCALE GENOMIC DNA]</scope>
    <source>
        <strain evidence="2 3">CGMCC 1.7049</strain>
    </source>
</reference>
<name>A0A1M5LTT4_9GAMM</name>
<evidence type="ECO:0000313" key="2">
    <source>
        <dbReference type="EMBL" id="SHG68534.1"/>
    </source>
</evidence>
<dbReference type="InterPro" id="IPR000639">
    <property type="entry name" value="Epox_hydrolase-like"/>
</dbReference>
<sequence>MTASAPLLRNAPVHRIDVGHGEPVLLLHGNPDSSAMWQPVIDRLAPTLRCVAPDLPGFGATPVPPGFDYSLEHMAAFVDHAVTQAGIDQPLTLVMHDFGGPYGMAWAVRHPHKVRRIVVNNTLFFSDYRWHFWGRVWRTPWLGELSMRLMNRWILALETRRGSPHISDAHLDAAYALMTPSMRRMVLALYRKSDPANFRGWEDQLLALTQRVPTLVLWGERDPYLPRQFADRFGARQIVAVPDAGHWLAVEQPQTVADAIRRFIDATPNG</sequence>
<dbReference type="Pfam" id="PF00561">
    <property type="entry name" value="Abhydrolase_1"/>
    <property type="match status" value="1"/>
</dbReference>
<dbReference type="InterPro" id="IPR050228">
    <property type="entry name" value="Carboxylesterase_BioH"/>
</dbReference>
<dbReference type="EMBL" id="FQWZ01000002">
    <property type="protein sequence ID" value="SHG68534.1"/>
    <property type="molecule type" value="Genomic_DNA"/>
</dbReference>
<feature type="domain" description="AB hydrolase-1" evidence="1">
    <location>
        <begin position="23"/>
        <end position="200"/>
    </location>
</feature>
<gene>
    <name evidence="2" type="ORF">SAMN04488068_1093</name>
</gene>
<dbReference type="InterPro" id="IPR000073">
    <property type="entry name" value="AB_hydrolase_1"/>
</dbReference>
<dbReference type="RefSeq" id="WP_084083172.1">
    <property type="nucleotide sequence ID" value="NZ_FQWZ01000002.1"/>
</dbReference>
<dbReference type="SUPFAM" id="SSF53474">
    <property type="entry name" value="alpha/beta-Hydrolases"/>
    <property type="match status" value="1"/>
</dbReference>
<protein>
    <submittedName>
        <fullName evidence="2">Pimeloyl-ACP methyl ester carboxylesterase</fullName>
    </submittedName>
</protein>
<keyword evidence="3" id="KW-1185">Reference proteome</keyword>
<organism evidence="2 3">
    <name type="scientific">Hydrocarboniphaga daqingensis</name>
    <dbReference type="NCBI Taxonomy" id="490188"/>
    <lineage>
        <taxon>Bacteria</taxon>
        <taxon>Pseudomonadati</taxon>
        <taxon>Pseudomonadota</taxon>
        <taxon>Gammaproteobacteria</taxon>
        <taxon>Nevskiales</taxon>
        <taxon>Nevskiaceae</taxon>
        <taxon>Hydrocarboniphaga</taxon>
    </lineage>
</organism>
<dbReference type="OrthoDB" id="9780765at2"/>
<evidence type="ECO:0000313" key="3">
    <source>
        <dbReference type="Proteomes" id="UP000199758"/>
    </source>
</evidence>
<dbReference type="AlphaFoldDB" id="A0A1M5LTT4"/>
<dbReference type="Gene3D" id="3.40.50.1820">
    <property type="entry name" value="alpha/beta hydrolase"/>
    <property type="match status" value="1"/>
</dbReference>
<evidence type="ECO:0000259" key="1">
    <source>
        <dbReference type="Pfam" id="PF00561"/>
    </source>
</evidence>
<dbReference type="PANTHER" id="PTHR43194:SF2">
    <property type="entry name" value="PEROXISOMAL MEMBRANE PROTEIN LPX1"/>
    <property type="match status" value="1"/>
</dbReference>
<dbReference type="Proteomes" id="UP000199758">
    <property type="component" value="Unassembled WGS sequence"/>
</dbReference>
<dbReference type="STRING" id="490188.SAMN04488068_1093"/>
<dbReference type="PANTHER" id="PTHR43194">
    <property type="entry name" value="HYDROLASE ALPHA/BETA FOLD FAMILY"/>
    <property type="match status" value="1"/>
</dbReference>
<accession>A0A1M5LTT4</accession>
<dbReference type="InterPro" id="IPR029058">
    <property type="entry name" value="AB_hydrolase_fold"/>
</dbReference>
<proteinExistence type="predicted"/>
<dbReference type="PRINTS" id="PR00111">
    <property type="entry name" value="ABHYDROLASE"/>
</dbReference>